<keyword evidence="3" id="KW-1185">Reference proteome</keyword>
<proteinExistence type="predicted"/>
<dbReference type="AlphaFoldDB" id="G4ZKN5"/>
<evidence type="ECO:0000313" key="2">
    <source>
        <dbReference type="EMBL" id="EGZ16216.1"/>
    </source>
</evidence>
<dbReference type="RefSeq" id="XP_009529965.1">
    <property type="nucleotide sequence ID" value="XM_009531670.1"/>
</dbReference>
<sequence length="674" mass="69493">MTIRTDSVNARRTGVLVPELTSEALAALSSWLPTFPEFLAPPALESSKRLEVELGTATESIEPEPLSDPTRPSNVATLVLVLRFALSITSRKCLARGGEDDDNDVPEVLETELSFELVVVPVDAVDVEARTTVLDVVPLDLVDVDVDDAAAGATCAEAVLTPVLEVVVALVPVDVVGAAAAGVTCEEAALPPVLGVAVVLDPVEVDTEASSEEVAAELVDGATVTVFTVSGVGVLAVGDGGPGLTAVDSVEDALSSSDDSLLLKLLDSTKETESPEAEAARESCPRTGQTTTASRNAVRRFIDRKLNPETDHSMFMFKLLVYRSHRLQAGTEETILTVANASSVSPMSPTSKPPELLEVELWTMVELLEPEPLPSSNLATLIVLMFELSTISPKRVPSKVLDPLLLVVVLPKTDGVACCPVAALLVEDDDWGVALVPVAPGEEVALPVDADWPRVVVDGVAAEGFGAVAGEFAPKAVAPSTLFRDTDGAADGGLAGGATVIPLFEGVTPLDPGVVIEGSADPLVPASVGSVETGVVLPAPVNAAGDVKNDRVAASIPLLEVARPADAGAEVPINGVSSELVVEATTTGRNVFMFIFLVDDGVAAGSCVASGESVDELAVYCVRSAASLSRVLDSVRPTTACNVRAGLLVTKGGGVVGIALDPLEATLLLETSPF</sequence>
<gene>
    <name evidence="2" type="ORF">PHYSODRAFT_334400</name>
</gene>
<dbReference type="GeneID" id="20646805"/>
<dbReference type="KEGG" id="psoj:PHYSODRAFT_334400"/>
<feature type="region of interest" description="Disordered" evidence="1">
    <location>
        <begin position="270"/>
        <end position="295"/>
    </location>
</feature>
<organism evidence="2 3">
    <name type="scientific">Phytophthora sojae (strain P6497)</name>
    <name type="common">Soybean stem and root rot agent</name>
    <name type="synonym">Phytophthora megasperma f. sp. glycines</name>
    <dbReference type="NCBI Taxonomy" id="1094619"/>
    <lineage>
        <taxon>Eukaryota</taxon>
        <taxon>Sar</taxon>
        <taxon>Stramenopiles</taxon>
        <taxon>Oomycota</taxon>
        <taxon>Peronosporomycetes</taxon>
        <taxon>Peronosporales</taxon>
        <taxon>Peronosporaceae</taxon>
        <taxon>Phytophthora</taxon>
    </lineage>
</organism>
<name>G4ZKN5_PHYSP</name>
<dbReference type="InParanoid" id="G4ZKN5"/>
<dbReference type="Proteomes" id="UP000002640">
    <property type="component" value="Unassembled WGS sequence"/>
</dbReference>
<feature type="compositionally biased region" description="Basic and acidic residues" evidence="1">
    <location>
        <begin position="270"/>
        <end position="284"/>
    </location>
</feature>
<evidence type="ECO:0000313" key="3">
    <source>
        <dbReference type="Proteomes" id="UP000002640"/>
    </source>
</evidence>
<reference evidence="2 3" key="1">
    <citation type="journal article" date="2006" name="Science">
        <title>Phytophthora genome sequences uncover evolutionary origins and mechanisms of pathogenesis.</title>
        <authorList>
            <person name="Tyler B.M."/>
            <person name="Tripathy S."/>
            <person name="Zhang X."/>
            <person name="Dehal P."/>
            <person name="Jiang R.H."/>
            <person name="Aerts A."/>
            <person name="Arredondo F.D."/>
            <person name="Baxter L."/>
            <person name="Bensasson D."/>
            <person name="Beynon J.L."/>
            <person name="Chapman J."/>
            <person name="Damasceno C.M."/>
            <person name="Dorrance A.E."/>
            <person name="Dou D."/>
            <person name="Dickerman A.W."/>
            <person name="Dubchak I.L."/>
            <person name="Garbelotto M."/>
            <person name="Gijzen M."/>
            <person name="Gordon S.G."/>
            <person name="Govers F."/>
            <person name="Grunwald N.J."/>
            <person name="Huang W."/>
            <person name="Ivors K.L."/>
            <person name="Jones R.W."/>
            <person name="Kamoun S."/>
            <person name="Krampis K."/>
            <person name="Lamour K.H."/>
            <person name="Lee M.K."/>
            <person name="McDonald W.H."/>
            <person name="Medina M."/>
            <person name="Meijer H.J."/>
            <person name="Nordberg E.K."/>
            <person name="Maclean D.J."/>
            <person name="Ospina-Giraldo M.D."/>
            <person name="Morris P.F."/>
            <person name="Phuntumart V."/>
            <person name="Putnam N.H."/>
            <person name="Rash S."/>
            <person name="Rose J.K."/>
            <person name="Sakihama Y."/>
            <person name="Salamov A.A."/>
            <person name="Savidor A."/>
            <person name="Scheuring C.F."/>
            <person name="Smith B.M."/>
            <person name="Sobral B.W."/>
            <person name="Terry A."/>
            <person name="Torto-Alalibo T.A."/>
            <person name="Win J."/>
            <person name="Xu Z."/>
            <person name="Zhang H."/>
            <person name="Grigoriev I.V."/>
            <person name="Rokhsar D.S."/>
            <person name="Boore J.L."/>
        </authorList>
    </citation>
    <scope>NUCLEOTIDE SEQUENCE [LARGE SCALE GENOMIC DNA]</scope>
    <source>
        <strain evidence="2 3">P6497</strain>
    </source>
</reference>
<feature type="compositionally biased region" description="Polar residues" evidence="1">
    <location>
        <begin position="286"/>
        <end position="295"/>
    </location>
</feature>
<evidence type="ECO:0000256" key="1">
    <source>
        <dbReference type="SAM" id="MobiDB-lite"/>
    </source>
</evidence>
<accession>G4ZKN5</accession>
<dbReference type="EMBL" id="JH159155">
    <property type="protein sequence ID" value="EGZ16216.1"/>
    <property type="molecule type" value="Genomic_DNA"/>
</dbReference>
<protein>
    <submittedName>
        <fullName evidence="2">Uncharacterized protein</fullName>
    </submittedName>
</protein>